<dbReference type="GO" id="GO:0046872">
    <property type="term" value="F:metal ion binding"/>
    <property type="evidence" value="ECO:0007669"/>
    <property type="project" value="UniProtKB-KW"/>
</dbReference>
<dbReference type="SUPFAM" id="SSF144010">
    <property type="entry name" value="CofE-like"/>
    <property type="match status" value="1"/>
</dbReference>
<dbReference type="GO" id="GO:0052618">
    <property type="term" value="F:coenzyme F420-0:L-glutamate ligase activity"/>
    <property type="evidence" value="ECO:0007669"/>
    <property type="project" value="UniProtKB-UniRule"/>
</dbReference>
<dbReference type="GO" id="GO:0005525">
    <property type="term" value="F:GTP binding"/>
    <property type="evidence" value="ECO:0007669"/>
    <property type="project" value="UniProtKB-KW"/>
</dbReference>
<name>M0CY78_9EURY</name>
<protein>
    <recommendedName>
        <fullName evidence="8">Coenzyme F420:L-glutamate ligase</fullName>
        <ecNumber evidence="8">6.3.2.31</ecNumber>
        <ecNumber evidence="8">6.3.2.34</ecNumber>
    </recommendedName>
    <alternativeName>
        <fullName evidence="8">Coenzyme F420-0:L-glutamate ligase</fullName>
    </alternativeName>
    <alternativeName>
        <fullName evidence="8">Coenzyme F420-1:gamma-L-glutamate ligase</fullName>
    </alternativeName>
</protein>
<feature type="region of interest" description="Disordered" evidence="9">
    <location>
        <begin position="250"/>
        <end position="280"/>
    </location>
</feature>
<dbReference type="GO" id="GO:0052645">
    <property type="term" value="P:F420-0 metabolic process"/>
    <property type="evidence" value="ECO:0007669"/>
    <property type="project" value="UniProtKB-UniRule"/>
</dbReference>
<keyword evidence="6 8" id="KW-0342">GTP-binding</keyword>
<feature type="binding site" evidence="8">
    <location>
        <position position="43"/>
    </location>
    <ligand>
        <name>GTP</name>
        <dbReference type="ChEBI" id="CHEBI:37565"/>
    </ligand>
</feature>
<dbReference type="InterPro" id="IPR023659">
    <property type="entry name" value="F420_ligase_CofE_arc"/>
</dbReference>
<feature type="binding site" evidence="8">
    <location>
        <position position="148"/>
    </location>
    <ligand>
        <name>a divalent metal cation</name>
        <dbReference type="ChEBI" id="CHEBI:60240"/>
        <label>1</label>
    </ligand>
</feature>
<comment type="similarity">
    <text evidence="8">Belongs to the CofE family.</text>
</comment>
<keyword evidence="3 8" id="KW-0547">Nucleotide-binding</keyword>
<accession>M0CY78</accession>
<feature type="binding site" evidence="8">
    <location>
        <position position="149"/>
    </location>
    <ligand>
        <name>a divalent metal cation</name>
        <dbReference type="ChEBI" id="CHEBI:60240"/>
        <label>2</label>
    </ligand>
</feature>
<keyword evidence="1 8" id="KW-0436">Ligase</keyword>
<dbReference type="Pfam" id="PF01996">
    <property type="entry name" value="F420_ligase"/>
    <property type="match status" value="1"/>
</dbReference>
<evidence type="ECO:0000256" key="5">
    <source>
        <dbReference type="ARBA" id="ARBA00022958"/>
    </source>
</evidence>
<dbReference type="PANTHER" id="PTHR47917">
    <property type="match status" value="1"/>
</dbReference>
<dbReference type="NCBIfam" id="TIGR01916">
    <property type="entry name" value="F420_cofE"/>
    <property type="match status" value="1"/>
</dbReference>
<dbReference type="EMBL" id="AOIU01000011">
    <property type="protein sequence ID" value="ELZ28186.1"/>
    <property type="molecule type" value="Genomic_DNA"/>
</dbReference>
<comment type="function">
    <text evidence="8">Catalyzes the GTP-dependent successive addition of two or more gamma-linked L-glutamates to the L-lactyl phosphodiester of 7,8-didemethyl-8-hydroxy-5-deazariboflavin (F420-0) to form coenzyme F420-0-glutamyl-glutamate (F420-2) or polyglutamated F420 derivatives.</text>
</comment>
<proteinExistence type="inferred from homology"/>
<dbReference type="RefSeq" id="WP_006882723.1">
    <property type="nucleotide sequence ID" value="NZ_AOIU01000011.1"/>
</dbReference>
<comment type="caution">
    <text evidence="11">The sequence shown here is derived from an EMBL/GenBank/DDBJ whole genome shotgun (WGS) entry which is preliminary data.</text>
</comment>
<evidence type="ECO:0000256" key="9">
    <source>
        <dbReference type="SAM" id="MobiDB-lite"/>
    </source>
</evidence>
<feature type="binding site" evidence="8">
    <location>
        <position position="113"/>
    </location>
    <ligand>
        <name>a divalent metal cation</name>
        <dbReference type="ChEBI" id="CHEBI:60240"/>
        <label>1</label>
    </ligand>
</feature>
<keyword evidence="12" id="KW-1185">Reference proteome</keyword>
<dbReference type="STRING" id="797114.C475_05255"/>
<dbReference type="InterPro" id="IPR008225">
    <property type="entry name" value="F420-0_g-glutamyl_ligase"/>
</dbReference>
<dbReference type="Gene3D" id="3.90.1660.10">
    <property type="entry name" value="CofE-like domain"/>
    <property type="match status" value="1"/>
</dbReference>
<comment type="caution">
    <text evidence="8">Lacks conserved residue(s) required for the propagation of feature annotation.</text>
</comment>
<keyword evidence="7 8" id="KW-0464">Manganese</keyword>
<comment type="subunit">
    <text evidence="8">Homodimer.</text>
</comment>
<comment type="cofactor">
    <cofactor evidence="8">
        <name>Mg(2+)</name>
        <dbReference type="ChEBI" id="CHEBI:18420"/>
    </cofactor>
    <cofactor evidence="8">
        <name>Mn(2+)</name>
        <dbReference type="ChEBI" id="CHEBI:29035"/>
    </cofactor>
    <text evidence="8">Binds 2 divalent metal cations per subunit. The ions could be magnesium and/or manganese.</text>
</comment>
<dbReference type="EC" id="6.3.2.31" evidence="8"/>
<feature type="binding site" evidence="8">
    <location>
        <begin position="204"/>
        <end position="211"/>
    </location>
    <ligand>
        <name>GTP</name>
        <dbReference type="ChEBI" id="CHEBI:37565"/>
    </ligand>
</feature>
<feature type="domain" description="Coenzyme F420:L-glutamate ligase-like" evidence="10">
    <location>
        <begin position="9"/>
        <end position="218"/>
    </location>
</feature>
<evidence type="ECO:0000256" key="6">
    <source>
        <dbReference type="ARBA" id="ARBA00023134"/>
    </source>
</evidence>
<dbReference type="Gene3D" id="3.30.1330.100">
    <property type="entry name" value="CofE-like"/>
    <property type="match status" value="1"/>
</dbReference>
<comment type="cofactor">
    <cofactor evidence="8">
        <name>K(+)</name>
        <dbReference type="ChEBI" id="CHEBI:29103"/>
    </cofactor>
    <text evidence="8">Monovalent cation. The ion could be potassium.</text>
</comment>
<dbReference type="GO" id="GO:0052619">
    <property type="term" value="F:coenzyme F420-1:gamma-L-glutamate ligase activity"/>
    <property type="evidence" value="ECO:0007669"/>
    <property type="project" value="UniProtKB-UniRule"/>
</dbReference>
<evidence type="ECO:0000256" key="1">
    <source>
        <dbReference type="ARBA" id="ARBA00022598"/>
    </source>
</evidence>
<feature type="binding site" evidence="8">
    <location>
        <position position="116"/>
    </location>
    <ligand>
        <name>GTP</name>
        <dbReference type="ChEBI" id="CHEBI:37565"/>
    </ligand>
</feature>
<reference evidence="11 12" key="1">
    <citation type="journal article" date="2014" name="PLoS Genet.">
        <title>Phylogenetically driven sequencing of extremely halophilic archaea reveals strategies for static and dynamic osmo-response.</title>
        <authorList>
            <person name="Becker E.A."/>
            <person name="Seitzer P.M."/>
            <person name="Tritt A."/>
            <person name="Larsen D."/>
            <person name="Krusor M."/>
            <person name="Yao A.I."/>
            <person name="Wu D."/>
            <person name="Madern D."/>
            <person name="Eisen J.A."/>
            <person name="Darling A.E."/>
            <person name="Facciotti M.T."/>
        </authorList>
    </citation>
    <scope>NUCLEOTIDE SEQUENCE [LARGE SCALE GENOMIC DNA]</scope>
    <source>
        <strain evidence="11 12">2-9-1</strain>
    </source>
</reference>
<evidence type="ECO:0000313" key="11">
    <source>
        <dbReference type="EMBL" id="ELZ28186.1"/>
    </source>
</evidence>
<evidence type="ECO:0000256" key="4">
    <source>
        <dbReference type="ARBA" id="ARBA00022842"/>
    </source>
</evidence>
<comment type="catalytic activity">
    <reaction evidence="8">
        <text>oxidized coenzyme F420-0 + GTP + L-glutamate = oxidized coenzyme F420-1 + GDP + phosphate + H(+)</text>
        <dbReference type="Rhea" id="RHEA:30555"/>
        <dbReference type="ChEBI" id="CHEBI:15378"/>
        <dbReference type="ChEBI" id="CHEBI:29985"/>
        <dbReference type="ChEBI" id="CHEBI:37565"/>
        <dbReference type="ChEBI" id="CHEBI:43474"/>
        <dbReference type="ChEBI" id="CHEBI:58189"/>
        <dbReference type="ChEBI" id="CHEBI:59907"/>
        <dbReference type="ChEBI" id="CHEBI:59920"/>
        <dbReference type="EC" id="6.3.2.31"/>
    </reaction>
</comment>
<evidence type="ECO:0000256" key="7">
    <source>
        <dbReference type="ARBA" id="ARBA00023211"/>
    </source>
</evidence>
<dbReference type="UniPathway" id="UPA00071"/>
<dbReference type="NCBIfam" id="NF009809">
    <property type="entry name" value="PRK13293.1"/>
    <property type="match status" value="1"/>
</dbReference>
<feature type="compositionally biased region" description="Acidic residues" evidence="9">
    <location>
        <begin position="269"/>
        <end position="280"/>
    </location>
</feature>
<dbReference type="AlphaFoldDB" id="M0CY78"/>
<organism evidence="11 12">
    <name type="scientific">Halosimplex carlsbadense 2-9-1</name>
    <dbReference type="NCBI Taxonomy" id="797114"/>
    <lineage>
        <taxon>Archaea</taxon>
        <taxon>Methanobacteriati</taxon>
        <taxon>Methanobacteriota</taxon>
        <taxon>Stenosarchaea group</taxon>
        <taxon>Halobacteria</taxon>
        <taxon>Halobacteriales</taxon>
        <taxon>Haloarculaceae</taxon>
        <taxon>Halosimplex</taxon>
    </lineage>
</organism>
<gene>
    <name evidence="8" type="primary">cofE</name>
    <name evidence="11" type="ORF">C475_05255</name>
</gene>
<dbReference type="HAMAP" id="MF_01258">
    <property type="entry name" value="F420_ligase_CofE"/>
    <property type="match status" value="1"/>
</dbReference>
<feature type="binding site" evidence="8">
    <location>
        <begin position="9"/>
        <end position="12"/>
    </location>
    <ligand>
        <name>GTP</name>
        <dbReference type="ChEBI" id="CHEBI:37565"/>
    </ligand>
</feature>
<keyword evidence="4 8" id="KW-0460">Magnesium</keyword>
<evidence type="ECO:0000259" key="10">
    <source>
        <dbReference type="Pfam" id="PF01996"/>
    </source>
</evidence>
<dbReference type="PANTHER" id="PTHR47917:SF1">
    <property type="entry name" value="COENZYME F420:L-GLUTAMATE LIGASE"/>
    <property type="match status" value="1"/>
</dbReference>
<evidence type="ECO:0000256" key="8">
    <source>
        <dbReference type="HAMAP-Rule" id="MF_01258"/>
    </source>
</evidence>
<keyword evidence="2 8" id="KW-0479">Metal-binding</keyword>
<sequence length="280" mass="29800">MELFAVDGLPEVRPGDDVGELVAERVDLRAGDVVCISHSIVSKAEGRGVDLAEFDPGPRAQRIAERIGDLADEEKDPRFAQAVLSESEELLTEEPLMLAVTRFGHVTVNAGIDRSNVPDSDLLLLPEDPSASAERIAETLDAPVVVTDTSGRPFRQGQRGVALGWAGMPAARDWRGESDRDGRELGVTVEAVVDELAAAANLLTGEGDDGLPVVVVRGFEFGGHEPHDGLFRSPQGDYVRDALREWEYDKQRLRDSGSGADGDGGAEGGDGDDASDGDSE</sequence>
<dbReference type="EC" id="6.3.2.34" evidence="8"/>
<comment type="catalytic activity">
    <reaction evidence="8">
        <text>oxidized coenzyme F420-1 + GTP + L-glutamate = oxidized coenzyme F420-2 + GDP + phosphate + H(+)</text>
        <dbReference type="Rhea" id="RHEA:30523"/>
        <dbReference type="ChEBI" id="CHEBI:15378"/>
        <dbReference type="ChEBI" id="CHEBI:29985"/>
        <dbReference type="ChEBI" id="CHEBI:37565"/>
        <dbReference type="ChEBI" id="CHEBI:43474"/>
        <dbReference type="ChEBI" id="CHEBI:57922"/>
        <dbReference type="ChEBI" id="CHEBI:58189"/>
        <dbReference type="ChEBI" id="CHEBI:59920"/>
        <dbReference type="EC" id="6.3.2.34"/>
    </reaction>
</comment>
<dbReference type="OrthoDB" id="11383at2157"/>
<dbReference type="PATRIC" id="fig|797114.5.peg.1070"/>
<dbReference type="InterPro" id="IPR002847">
    <property type="entry name" value="F420-0_gamma-glut_ligase-dom"/>
</dbReference>
<dbReference type="eggNOG" id="arCOG02714">
    <property type="taxonomic scope" value="Archaea"/>
</dbReference>
<dbReference type="Proteomes" id="UP000011626">
    <property type="component" value="Unassembled WGS sequence"/>
</dbReference>
<keyword evidence="5 8" id="KW-0630">Potassium</keyword>
<comment type="pathway">
    <text evidence="8">Cofactor biosynthesis; coenzyme F420 biosynthesis.</text>
</comment>
<feature type="compositionally biased region" description="Gly residues" evidence="9">
    <location>
        <begin position="259"/>
        <end position="268"/>
    </location>
</feature>
<evidence type="ECO:0000256" key="3">
    <source>
        <dbReference type="ARBA" id="ARBA00022741"/>
    </source>
</evidence>
<feature type="binding site" evidence="8">
    <location>
        <position position="206"/>
    </location>
    <ligand>
        <name>a divalent metal cation</name>
        <dbReference type="ChEBI" id="CHEBI:60240"/>
        <label>2</label>
    </ligand>
</feature>
<evidence type="ECO:0000256" key="2">
    <source>
        <dbReference type="ARBA" id="ARBA00022723"/>
    </source>
</evidence>
<evidence type="ECO:0000313" key="12">
    <source>
        <dbReference type="Proteomes" id="UP000011626"/>
    </source>
</evidence>